<evidence type="ECO:0000256" key="3">
    <source>
        <dbReference type="ARBA" id="ARBA00022448"/>
    </source>
</evidence>
<feature type="transmembrane region" description="Helical" evidence="12">
    <location>
        <begin position="292"/>
        <end position="314"/>
    </location>
</feature>
<comment type="subcellular location">
    <subcellularLocation>
        <location evidence="1">Cell junction</location>
        <location evidence="1">Gap junction</location>
    </subcellularLocation>
    <subcellularLocation>
        <location evidence="2 12">Cell membrane</location>
        <topology evidence="2 12">Multi-pass membrane protein</topology>
    </subcellularLocation>
</comment>
<dbReference type="PRINTS" id="PR01262">
    <property type="entry name" value="INNEXIN"/>
</dbReference>
<dbReference type="PROSITE" id="PS51013">
    <property type="entry name" value="PANNEXIN"/>
    <property type="match status" value="1"/>
</dbReference>
<dbReference type="GO" id="GO:0005921">
    <property type="term" value="C:gap junction"/>
    <property type="evidence" value="ECO:0007669"/>
    <property type="project" value="UniProtKB-SubCell"/>
</dbReference>
<dbReference type="GO" id="GO:0005243">
    <property type="term" value="F:gap junction channel activity"/>
    <property type="evidence" value="ECO:0007669"/>
    <property type="project" value="TreeGrafter"/>
</dbReference>
<evidence type="ECO:0000256" key="13">
    <source>
        <dbReference type="SAM" id="MobiDB-lite"/>
    </source>
</evidence>
<comment type="similarity">
    <text evidence="12">Belongs to the pannexin family.</text>
</comment>
<feature type="transmembrane region" description="Helical" evidence="12">
    <location>
        <begin position="201"/>
        <end position="223"/>
    </location>
</feature>
<keyword evidence="8 12" id="KW-1133">Transmembrane helix</keyword>
<sequence length="599" mass="68812">MPKEHNPVPQLMPGTGVPFAWFEHGGGLSLAIVGPGRRREMPQHPPIDRPPQKTPKVVHFALQQAKGGHDQGAWVPVIPVDRSTKVSPYKGGGYRISSLVGMHFLTSALRHLEPRIDDDFVDRLNYYYTSTLVVMFAILVSAKQYVGHPIECWVPAQFTKAMEQYTENYCWVQNTYWVPFEDLIPHRIDDRERRQIGYYQWVPFILAIEALMFYIPATVWRILNHQSGLNMHGILQLACDDQNIDPMVRSRTVHTLMRHVDDALRYQRDFGVRKKSVYLWAFVRLGKFYGNYVALVYVFMKLLYLLNAIGQFFLLNRFLETVDYPLFGGHVVWDLLQGREWKDSGKFPRVTLCDFEIRVLGNVHRHTVQCVLVINMFTEKIFVFLWLWFGFLAICTLLNILFWIITLCFTRYRRQFVFKYLDLADSPPDPQKDEKHLNRFVNNFLRPDGVFLLRMVAAHAGNIMCTELTYALWLRFCERSKLPRLFEETGSSAVSTVDEGQNSEAVSLQREGFHPSIVGHSVKTTEPAADEGSIDMEPWMPSPPPPPSSGHYKSGTRQTPGPLKLVSPTKNSPPCDSPLLGPPPPLVPQIDDFTSTHYL</sequence>
<dbReference type="PANTHER" id="PTHR11893:SF25">
    <property type="entry name" value="INNEXIN"/>
    <property type="match status" value="1"/>
</dbReference>
<dbReference type="GO" id="GO:0005886">
    <property type="term" value="C:plasma membrane"/>
    <property type="evidence" value="ECO:0007669"/>
    <property type="project" value="UniProtKB-SubCell"/>
</dbReference>
<evidence type="ECO:0000256" key="11">
    <source>
        <dbReference type="ARBA" id="ARBA00023303"/>
    </source>
</evidence>
<evidence type="ECO:0000256" key="2">
    <source>
        <dbReference type="ARBA" id="ARBA00004651"/>
    </source>
</evidence>
<evidence type="ECO:0000256" key="8">
    <source>
        <dbReference type="ARBA" id="ARBA00022989"/>
    </source>
</evidence>
<evidence type="ECO:0000256" key="1">
    <source>
        <dbReference type="ARBA" id="ARBA00004610"/>
    </source>
</evidence>
<keyword evidence="5 12" id="KW-0812">Transmembrane</keyword>
<organism evidence="14 15">
    <name type="scientific">Plectus sambesii</name>
    <dbReference type="NCBI Taxonomy" id="2011161"/>
    <lineage>
        <taxon>Eukaryota</taxon>
        <taxon>Metazoa</taxon>
        <taxon>Ecdysozoa</taxon>
        <taxon>Nematoda</taxon>
        <taxon>Chromadorea</taxon>
        <taxon>Plectida</taxon>
        <taxon>Plectina</taxon>
        <taxon>Plectoidea</taxon>
        <taxon>Plectidae</taxon>
        <taxon>Plectus</taxon>
    </lineage>
</organism>
<accession>A0A914VXD2</accession>
<comment type="caution">
    <text evidence="12">Lacks conserved residue(s) required for the propagation of feature annotation.</text>
</comment>
<protein>
    <recommendedName>
        <fullName evidence="12">Innexin</fullName>
    </recommendedName>
</protein>
<gene>
    <name evidence="12" type="primary">inx</name>
</gene>
<evidence type="ECO:0000256" key="10">
    <source>
        <dbReference type="ARBA" id="ARBA00023136"/>
    </source>
</evidence>
<feature type="region of interest" description="Disordered" evidence="13">
    <location>
        <begin position="516"/>
        <end position="599"/>
    </location>
</feature>
<evidence type="ECO:0000256" key="6">
    <source>
        <dbReference type="ARBA" id="ARBA00022868"/>
    </source>
</evidence>
<evidence type="ECO:0000256" key="5">
    <source>
        <dbReference type="ARBA" id="ARBA00022692"/>
    </source>
</evidence>
<dbReference type="InterPro" id="IPR000990">
    <property type="entry name" value="Innexin"/>
</dbReference>
<evidence type="ECO:0000256" key="4">
    <source>
        <dbReference type="ARBA" id="ARBA00022475"/>
    </source>
</evidence>
<keyword evidence="14" id="KW-1185">Reference proteome</keyword>
<keyword evidence="4" id="KW-1003">Cell membrane</keyword>
<keyword evidence="3 12" id="KW-0813">Transport</keyword>
<dbReference type="WBParaSite" id="PSAMB.scaffold2700size21732.g18780.t1">
    <property type="protein sequence ID" value="PSAMB.scaffold2700size21732.g18780.t1"/>
    <property type="gene ID" value="PSAMB.scaffold2700size21732.g18780"/>
</dbReference>
<comment type="function">
    <text evidence="12">Structural component of the gap junctions.</text>
</comment>
<dbReference type="GO" id="GO:0034220">
    <property type="term" value="P:monoatomic ion transmembrane transport"/>
    <property type="evidence" value="ECO:0007669"/>
    <property type="project" value="UniProtKB-KW"/>
</dbReference>
<evidence type="ECO:0000256" key="7">
    <source>
        <dbReference type="ARBA" id="ARBA00022949"/>
    </source>
</evidence>
<reference evidence="15" key="1">
    <citation type="submission" date="2022-11" db="UniProtKB">
        <authorList>
            <consortium name="WormBaseParasite"/>
        </authorList>
    </citation>
    <scope>IDENTIFICATION</scope>
</reference>
<dbReference type="Pfam" id="PF00876">
    <property type="entry name" value="Innexin"/>
    <property type="match status" value="1"/>
</dbReference>
<name>A0A914VXD2_9BILA</name>
<dbReference type="AlphaFoldDB" id="A0A914VXD2"/>
<feature type="transmembrane region" description="Helical" evidence="12">
    <location>
        <begin position="385"/>
        <end position="409"/>
    </location>
</feature>
<keyword evidence="10 12" id="KW-0472">Membrane</keyword>
<evidence type="ECO:0000313" key="14">
    <source>
        <dbReference type="Proteomes" id="UP000887566"/>
    </source>
</evidence>
<proteinExistence type="inferred from homology"/>
<keyword evidence="7" id="KW-0965">Cell junction</keyword>
<evidence type="ECO:0000313" key="15">
    <source>
        <dbReference type="WBParaSite" id="PSAMB.scaffold2700size21732.g18780.t1"/>
    </source>
</evidence>
<dbReference type="PANTHER" id="PTHR11893">
    <property type="entry name" value="INNEXIN"/>
    <property type="match status" value="1"/>
</dbReference>
<keyword evidence="9 12" id="KW-0406">Ion transport</keyword>
<keyword evidence="11 12" id="KW-0407">Ion channel</keyword>
<keyword evidence="6" id="KW-0303">Gap junction</keyword>
<dbReference type="Proteomes" id="UP000887566">
    <property type="component" value="Unplaced"/>
</dbReference>
<evidence type="ECO:0000256" key="12">
    <source>
        <dbReference type="RuleBase" id="RU010713"/>
    </source>
</evidence>
<evidence type="ECO:0000256" key="9">
    <source>
        <dbReference type="ARBA" id="ARBA00023065"/>
    </source>
</evidence>